<organism evidence="2 3">
    <name type="scientific">Prunus armeniaca</name>
    <name type="common">Apricot</name>
    <name type="synonym">Armeniaca vulgaris</name>
    <dbReference type="NCBI Taxonomy" id="36596"/>
    <lineage>
        <taxon>Eukaryota</taxon>
        <taxon>Viridiplantae</taxon>
        <taxon>Streptophyta</taxon>
        <taxon>Embryophyta</taxon>
        <taxon>Tracheophyta</taxon>
        <taxon>Spermatophyta</taxon>
        <taxon>Magnoliopsida</taxon>
        <taxon>eudicotyledons</taxon>
        <taxon>Gunneridae</taxon>
        <taxon>Pentapetalae</taxon>
        <taxon>rosids</taxon>
        <taxon>fabids</taxon>
        <taxon>Rosales</taxon>
        <taxon>Rosaceae</taxon>
        <taxon>Amygdaloideae</taxon>
        <taxon>Amygdaleae</taxon>
        <taxon>Prunus</taxon>
    </lineage>
</organism>
<evidence type="ECO:0000256" key="1">
    <source>
        <dbReference type="SAM" id="MobiDB-lite"/>
    </source>
</evidence>
<dbReference type="AlphaFoldDB" id="A0A6J5TIJ1"/>
<proteinExistence type="predicted"/>
<name>A0A6J5TIJ1_PRUAR</name>
<dbReference type="PANTHER" id="PTHR37610:SF75">
    <property type="entry name" value="RETROTRANSPOSON COPIA-LIKE N-TERMINAL DOMAIN-CONTAINING PROTEIN"/>
    <property type="match status" value="1"/>
</dbReference>
<feature type="region of interest" description="Disordered" evidence="1">
    <location>
        <begin position="1"/>
        <end position="23"/>
    </location>
</feature>
<accession>A0A6J5TIJ1</accession>
<dbReference type="Proteomes" id="UP000507222">
    <property type="component" value="Unassembled WGS sequence"/>
</dbReference>
<dbReference type="EMBL" id="CAEKDK010000001">
    <property type="protein sequence ID" value="CAB4262518.1"/>
    <property type="molecule type" value="Genomic_DNA"/>
</dbReference>
<sequence length="175" mass="20053">MGDDSKVVVSASASTTKEERPSCDYSTSVTFDKLNGSNYASWYRGARITITSRRMTSWINGKKHAPSSDAAAYAEWKEDNCLVQSWLLNSMTKPVRALFEHGDTAFDIWEAARKTYTVTQNSSWLFQLRRQSILTCQNDESVKVFYEKLHAVWQKIDCMHPHEFKCVDDGAHRLK</sequence>
<evidence type="ECO:0000313" key="2">
    <source>
        <dbReference type="EMBL" id="CAB4262518.1"/>
    </source>
</evidence>
<evidence type="ECO:0000313" key="3">
    <source>
        <dbReference type="Proteomes" id="UP000507222"/>
    </source>
</evidence>
<reference evidence="2 3" key="1">
    <citation type="submission" date="2020-05" db="EMBL/GenBank/DDBJ databases">
        <authorList>
            <person name="Campoy J."/>
            <person name="Schneeberger K."/>
            <person name="Spophaly S."/>
        </authorList>
    </citation>
    <scope>NUCLEOTIDE SEQUENCE [LARGE SCALE GENOMIC DNA]</scope>
    <source>
        <strain evidence="2">PruArmRojPasFocal</strain>
    </source>
</reference>
<protein>
    <submittedName>
        <fullName evidence="2">Uncharacterized protein</fullName>
    </submittedName>
</protein>
<dbReference type="Pfam" id="PF14223">
    <property type="entry name" value="Retrotran_gag_2"/>
    <property type="match status" value="1"/>
</dbReference>
<gene>
    <name evidence="2" type="ORF">CURHAP_LOCUS1787</name>
</gene>
<dbReference type="PANTHER" id="PTHR37610">
    <property type="entry name" value="CCHC-TYPE DOMAIN-CONTAINING PROTEIN"/>
    <property type="match status" value="1"/>
</dbReference>